<feature type="signal peptide" evidence="1">
    <location>
        <begin position="1"/>
        <end position="19"/>
    </location>
</feature>
<proteinExistence type="predicted"/>
<dbReference type="EMBL" id="OCND01000001">
    <property type="protein sequence ID" value="SOD51218.1"/>
    <property type="molecule type" value="Genomic_DNA"/>
</dbReference>
<sequence>MQMKFAMALCAMLAVPAAACQLSSGVAPFATGDNPPRQADAGALKPPQVEIAGITRGVGTRHASCDDTGLLTLQLEWPRGTDYKLRDLGFEFHVVEGGQAYPIFPEGPVAGRINGKRSEFLFMWRDGPPDQQQPIDLVLEVRAVTPDNRRGPPARLRVGAAPGR</sequence>
<dbReference type="Proteomes" id="UP000219374">
    <property type="component" value="Unassembled WGS sequence"/>
</dbReference>
<protein>
    <recommendedName>
        <fullName evidence="4">Secreted protein</fullName>
    </recommendedName>
</protein>
<evidence type="ECO:0008006" key="4">
    <source>
        <dbReference type="Google" id="ProtNLM"/>
    </source>
</evidence>
<name>A0A286CXV4_9GAMM</name>
<dbReference type="RefSeq" id="WP_097120295.1">
    <property type="nucleotide sequence ID" value="NZ_OCND01000001.1"/>
</dbReference>
<evidence type="ECO:0000256" key="1">
    <source>
        <dbReference type="SAM" id="SignalP"/>
    </source>
</evidence>
<reference evidence="2 3" key="1">
    <citation type="submission" date="2017-09" db="EMBL/GenBank/DDBJ databases">
        <authorList>
            <person name="Ehlers B."/>
            <person name="Leendertz F.H."/>
        </authorList>
    </citation>
    <scope>NUCLEOTIDE SEQUENCE [LARGE SCALE GENOMIC DNA]</scope>
    <source>
        <strain evidence="2 3">CGMCC 1.10978</strain>
    </source>
</reference>
<dbReference type="AlphaFoldDB" id="A0A286CXV4"/>
<dbReference type="OrthoDB" id="6315657at2"/>
<gene>
    <name evidence="2" type="ORF">SAMN06296416_101512</name>
</gene>
<organism evidence="2 3">
    <name type="scientific">Pseudoxanthomonas wuyuanensis</name>
    <dbReference type="NCBI Taxonomy" id="1073196"/>
    <lineage>
        <taxon>Bacteria</taxon>
        <taxon>Pseudomonadati</taxon>
        <taxon>Pseudomonadota</taxon>
        <taxon>Gammaproteobacteria</taxon>
        <taxon>Lysobacterales</taxon>
        <taxon>Lysobacteraceae</taxon>
        <taxon>Pseudoxanthomonas</taxon>
    </lineage>
</organism>
<evidence type="ECO:0000313" key="3">
    <source>
        <dbReference type="Proteomes" id="UP000219374"/>
    </source>
</evidence>
<feature type="chain" id="PRO_5013013041" description="Secreted protein" evidence="1">
    <location>
        <begin position="20"/>
        <end position="164"/>
    </location>
</feature>
<keyword evidence="1" id="KW-0732">Signal</keyword>
<keyword evidence="3" id="KW-1185">Reference proteome</keyword>
<accession>A0A286CXV4</accession>
<evidence type="ECO:0000313" key="2">
    <source>
        <dbReference type="EMBL" id="SOD51218.1"/>
    </source>
</evidence>